<evidence type="ECO:0000313" key="3">
    <source>
        <dbReference type="Proteomes" id="UP000887568"/>
    </source>
</evidence>
<sequence length="429" mass="48774">MADGNIQAKKQQQPSKKTITKISKEEERRLSSTVAKREEEKKRETNKLVVLKEKRRIAINNAARQWEASKSTAMAKTIHLQPGFHSMAREERLSSPDNMYSRPWSGDMETYQSQSMDLPDDKSGELSRASMHSETRTCSKAPTPDLLANISSEACHLAELDGDTLYLYGPGSMEALDKSWGIQAAGSITTISFKFIDFDEITKHLHKIRIRFPNVSTVLFGECNLSSLQQLNALTSVRHLDSINIATEGNPITAFSLWKPYLLFRLSHLDIKKINNEEVFLSDHKHAEDLFTPIAHITTSQLPSSRLLELLGDHCRSNTQALSELELKGKKQLMADQKTTAENVGKAGLQFFCEEAWHDLLQARCCHSTFTCNYVKELVSEAILINKKQSVLEKTWPQVFVQIIHCAVEKMFDIDKYRLTELKTFQKRK</sequence>
<keyword evidence="3" id="KW-1185">Reference proteome</keyword>
<evidence type="ECO:0000313" key="2">
    <source>
        <dbReference type="EnsemblMetazoa" id="XP_038063566.1"/>
    </source>
</evidence>
<dbReference type="OMA" id="DNENEPC"/>
<proteinExistence type="predicted"/>
<dbReference type="Proteomes" id="UP000887568">
    <property type="component" value="Unplaced"/>
</dbReference>
<dbReference type="GeneID" id="119734257"/>
<name>A0A914AJ33_PATMI</name>
<evidence type="ECO:0000256" key="1">
    <source>
        <dbReference type="SAM" id="MobiDB-lite"/>
    </source>
</evidence>
<organism evidence="2 3">
    <name type="scientific">Patiria miniata</name>
    <name type="common">Bat star</name>
    <name type="synonym">Asterina miniata</name>
    <dbReference type="NCBI Taxonomy" id="46514"/>
    <lineage>
        <taxon>Eukaryota</taxon>
        <taxon>Metazoa</taxon>
        <taxon>Echinodermata</taxon>
        <taxon>Eleutherozoa</taxon>
        <taxon>Asterozoa</taxon>
        <taxon>Asteroidea</taxon>
        <taxon>Valvatacea</taxon>
        <taxon>Valvatida</taxon>
        <taxon>Asterinidae</taxon>
        <taxon>Patiria</taxon>
    </lineage>
</organism>
<feature type="region of interest" description="Disordered" evidence="1">
    <location>
        <begin position="1"/>
        <end position="44"/>
    </location>
</feature>
<evidence type="ECO:0008006" key="4">
    <source>
        <dbReference type="Google" id="ProtNLM"/>
    </source>
</evidence>
<feature type="compositionally biased region" description="Basic and acidic residues" evidence="1">
    <location>
        <begin position="22"/>
        <end position="44"/>
    </location>
</feature>
<dbReference type="OrthoDB" id="1939344at2759"/>
<protein>
    <recommendedName>
        <fullName evidence="4">Leucine-rich repeat-containing protein 49</fullName>
    </recommendedName>
</protein>
<dbReference type="RefSeq" id="XP_038063566.1">
    <property type="nucleotide sequence ID" value="XM_038207638.1"/>
</dbReference>
<accession>A0A914AJ33</accession>
<dbReference type="EnsemblMetazoa" id="XM_038207638.1">
    <property type="protein sequence ID" value="XP_038063566.1"/>
    <property type="gene ID" value="LOC119734257"/>
</dbReference>
<reference evidence="2" key="1">
    <citation type="submission" date="2022-11" db="UniProtKB">
        <authorList>
            <consortium name="EnsemblMetazoa"/>
        </authorList>
    </citation>
    <scope>IDENTIFICATION</scope>
</reference>
<dbReference type="AlphaFoldDB" id="A0A914AJ33"/>